<accession>A0A3P6S1J7</accession>
<proteinExistence type="predicted"/>
<organism evidence="1 2">
    <name type="scientific">Cylicostephanus goldi</name>
    <name type="common">Nematode worm</name>
    <dbReference type="NCBI Taxonomy" id="71465"/>
    <lineage>
        <taxon>Eukaryota</taxon>
        <taxon>Metazoa</taxon>
        <taxon>Ecdysozoa</taxon>
        <taxon>Nematoda</taxon>
        <taxon>Chromadorea</taxon>
        <taxon>Rhabditida</taxon>
        <taxon>Rhabditina</taxon>
        <taxon>Rhabditomorpha</taxon>
        <taxon>Strongyloidea</taxon>
        <taxon>Strongylidae</taxon>
        <taxon>Cylicostephanus</taxon>
    </lineage>
</organism>
<protein>
    <recommendedName>
        <fullName evidence="3">MAM domain-containing protein</fullName>
    </recommendedName>
</protein>
<dbReference type="AlphaFoldDB" id="A0A3P6S1J7"/>
<evidence type="ECO:0000313" key="2">
    <source>
        <dbReference type="Proteomes" id="UP000271889"/>
    </source>
</evidence>
<evidence type="ECO:0008006" key="3">
    <source>
        <dbReference type="Google" id="ProtNLM"/>
    </source>
</evidence>
<reference evidence="1 2" key="1">
    <citation type="submission" date="2018-11" db="EMBL/GenBank/DDBJ databases">
        <authorList>
            <consortium name="Pathogen Informatics"/>
        </authorList>
    </citation>
    <scope>NUCLEOTIDE SEQUENCE [LARGE SCALE GENOMIC DNA]</scope>
</reference>
<evidence type="ECO:0000313" key="1">
    <source>
        <dbReference type="EMBL" id="VDK62593.1"/>
    </source>
</evidence>
<keyword evidence="2" id="KW-1185">Reference proteome</keyword>
<dbReference type="EMBL" id="UYRV01016913">
    <property type="protein sequence ID" value="VDK62593.1"/>
    <property type="molecule type" value="Genomic_DNA"/>
</dbReference>
<sequence>MGDGFMAVPLRSSATGKPIRSAADLDCKDFDACRWRTGGEAAKPWQMSSSPLPRELIFSATGNYVGPEGTYSVLYIEQDTKVIVTVSGIPTPDLCNVQEAYENSVTESSNLSS</sequence>
<gene>
    <name evidence="1" type="ORF">CGOC_LOCUS5529</name>
</gene>
<dbReference type="OrthoDB" id="5862048at2759"/>
<dbReference type="Proteomes" id="UP000271889">
    <property type="component" value="Unassembled WGS sequence"/>
</dbReference>
<name>A0A3P6S1J7_CYLGO</name>